<name>A0A4Q2U6F8_9HYPH</name>
<evidence type="ECO:0000313" key="4">
    <source>
        <dbReference type="EMBL" id="RYC30671.1"/>
    </source>
</evidence>
<dbReference type="PANTHER" id="PTHR31956:SF1">
    <property type="entry name" value="NON-SPECIFIC PHOSPHOLIPASE C1"/>
    <property type="match status" value="1"/>
</dbReference>
<keyword evidence="3" id="KW-0732">Signal</keyword>
<feature type="chain" id="PRO_5020964107" evidence="3">
    <location>
        <begin position="24"/>
        <end position="688"/>
    </location>
</feature>
<evidence type="ECO:0000256" key="2">
    <source>
        <dbReference type="SAM" id="MobiDB-lite"/>
    </source>
</evidence>
<sequence>MRFVVRSVLAASIVGAMPGVASAQTAPAAQPAPSPSTLVHLQPDPSDAVKPYVVDPASSTMSRDDLVAALRKKVRYVFVVFNENHSFDNEYGTLPGVDGLYSDGTKPRSAEATPGFVQRYKDWQGQDRTARPFRIGPEQNATFTDSVDHSHKGLAKKIDVGPDGVAKMDGFAATEYGRFVASGGARSASMAKDYADLVMSYMDCDTIPFFWNYANRFTIFDNIFATEDTPSTPNAIAMIAGQAGETQWVKHGSEGKAYANGENKGTTQGVPLVNDPQPFYGSQFDTTAAGRQPAGPRDGYKNSNIAANQTYATVPLTMAGRNAARVTSNDYNPDFDLPDIQKDIPFIASRGGAPVSWRWYQEGYDHEPTDPAGDTTHDSYVSHHQGPQYFGYLANNPDMNKNMKGLGDFFSDMKGGKLPMDGGVFYIRGGFSAISGESPPIQNSNYPNPAGLTPMERATIASNKRGDDDHPGYSDRQISEGMAARVINAVAADPAIWNQSAIIVTYDESDGFFDHVAPRILSYGPDGLPLARGIRVPMIVVSPYARAHAVSRAEGDHNAVIETLNAIYDLPPLASLPDEAAALIAGEDAKFNGPNGFVQHHLGPRDINTPETDDLLSAFEPKRLTGELPPLPGSYATIPDAVVNHLPHYDGKGCQAIGVVPEDRRQGISSSVPDGFNTLPITFPAYNR</sequence>
<feature type="signal peptide" evidence="3">
    <location>
        <begin position="1"/>
        <end position="23"/>
    </location>
</feature>
<dbReference type="Gene3D" id="3.40.720.10">
    <property type="entry name" value="Alkaline Phosphatase, subunit A"/>
    <property type="match status" value="2"/>
</dbReference>
<keyword evidence="5" id="KW-1185">Reference proteome</keyword>
<feature type="region of interest" description="Disordered" evidence="2">
    <location>
        <begin position="281"/>
        <end position="303"/>
    </location>
</feature>
<evidence type="ECO:0000256" key="3">
    <source>
        <dbReference type="SAM" id="SignalP"/>
    </source>
</evidence>
<evidence type="ECO:0000313" key="5">
    <source>
        <dbReference type="Proteomes" id="UP000290759"/>
    </source>
</evidence>
<dbReference type="OrthoDB" id="9770871at2"/>
<dbReference type="RefSeq" id="WP_129228210.1">
    <property type="nucleotide sequence ID" value="NZ_QYBB01000022.1"/>
</dbReference>
<reference evidence="4 5" key="2">
    <citation type="submission" date="2019-02" db="EMBL/GenBank/DDBJ databases">
        <title>'Lichenibacterium ramalinii' gen. nov. sp. nov., 'Lichenibacterium minor' gen. nov. sp. nov.</title>
        <authorList>
            <person name="Pankratov T."/>
        </authorList>
    </citation>
    <scope>NUCLEOTIDE SEQUENCE [LARGE SCALE GENOMIC DNA]</scope>
    <source>
        <strain evidence="4 5">RmlP026</strain>
    </source>
</reference>
<keyword evidence="1" id="KW-0378">Hydrolase</keyword>
<accession>A0A4Q2U6F8</accession>
<dbReference type="Proteomes" id="UP000290759">
    <property type="component" value="Unassembled WGS sequence"/>
</dbReference>
<dbReference type="GO" id="GO:0042578">
    <property type="term" value="F:phosphoric ester hydrolase activity"/>
    <property type="evidence" value="ECO:0007669"/>
    <property type="project" value="UniProtKB-ARBA"/>
</dbReference>
<gene>
    <name evidence="4" type="ORF">D3273_17645</name>
</gene>
<comment type="caution">
    <text evidence="4">The sequence shown here is derived from an EMBL/GenBank/DDBJ whole genome shotgun (WGS) entry which is preliminary data.</text>
</comment>
<organism evidence="4 5">
    <name type="scientific">Lichenibacterium minor</name>
    <dbReference type="NCBI Taxonomy" id="2316528"/>
    <lineage>
        <taxon>Bacteria</taxon>
        <taxon>Pseudomonadati</taxon>
        <taxon>Pseudomonadota</taxon>
        <taxon>Alphaproteobacteria</taxon>
        <taxon>Hyphomicrobiales</taxon>
        <taxon>Lichenihabitantaceae</taxon>
        <taxon>Lichenibacterium</taxon>
    </lineage>
</organism>
<protein>
    <submittedName>
        <fullName evidence="4">Phosphoesterase</fullName>
    </submittedName>
</protein>
<dbReference type="AlphaFoldDB" id="A0A4Q2U6F8"/>
<dbReference type="PANTHER" id="PTHR31956">
    <property type="entry name" value="NON-SPECIFIC PHOSPHOLIPASE C4-RELATED"/>
    <property type="match status" value="1"/>
</dbReference>
<proteinExistence type="predicted"/>
<dbReference type="InterPro" id="IPR017850">
    <property type="entry name" value="Alkaline_phosphatase_core_sf"/>
</dbReference>
<dbReference type="EMBL" id="QYBB01000022">
    <property type="protein sequence ID" value="RYC30671.1"/>
    <property type="molecule type" value="Genomic_DNA"/>
</dbReference>
<dbReference type="Pfam" id="PF04185">
    <property type="entry name" value="Phosphoesterase"/>
    <property type="match status" value="1"/>
</dbReference>
<reference evidence="4 5" key="1">
    <citation type="submission" date="2018-12" db="EMBL/GenBank/DDBJ databases">
        <authorList>
            <person name="Grouzdev D.S."/>
            <person name="Krutkina M.S."/>
        </authorList>
    </citation>
    <scope>NUCLEOTIDE SEQUENCE [LARGE SCALE GENOMIC DNA]</scope>
    <source>
        <strain evidence="4 5">RmlP026</strain>
    </source>
</reference>
<evidence type="ECO:0000256" key="1">
    <source>
        <dbReference type="ARBA" id="ARBA00022801"/>
    </source>
</evidence>
<dbReference type="InterPro" id="IPR007312">
    <property type="entry name" value="Phosphoesterase"/>
</dbReference>